<feature type="signal peptide" evidence="4">
    <location>
        <begin position="1"/>
        <end position="20"/>
    </location>
</feature>
<dbReference type="PANTHER" id="PTHR30024:SF47">
    <property type="entry name" value="TAURINE-BINDING PERIPLASMIC PROTEIN"/>
    <property type="match status" value="1"/>
</dbReference>
<protein>
    <submittedName>
        <fullName evidence="6">Aliphatic sulfonates family ABC transporter, periplsmic ligand-binding protein</fullName>
    </submittedName>
</protein>
<feature type="chain" id="PRO_5021234769" evidence="4">
    <location>
        <begin position="21"/>
        <end position="344"/>
    </location>
</feature>
<feature type="domain" description="SsuA/THI5-like" evidence="5">
    <location>
        <begin position="35"/>
        <end position="254"/>
    </location>
</feature>
<dbReference type="CDD" id="cd13561">
    <property type="entry name" value="PBP2_SsuA_like_4"/>
    <property type="match status" value="1"/>
</dbReference>
<evidence type="ECO:0000313" key="6">
    <source>
        <dbReference type="EMBL" id="VTZ62432.1"/>
    </source>
</evidence>
<dbReference type="RefSeq" id="WP_018209233.1">
    <property type="nucleotide sequence ID" value="NZ_CABFNB010000104.1"/>
</dbReference>
<proteinExistence type="inferred from homology"/>
<reference evidence="6" key="1">
    <citation type="submission" date="2019-06" db="EMBL/GenBank/DDBJ databases">
        <authorList>
            <person name="Le Quere A."/>
            <person name="Colella S."/>
        </authorList>
    </citation>
    <scope>NUCLEOTIDE SEQUENCE</scope>
    <source>
        <strain evidence="6">EmedicaeMD41</strain>
    </source>
</reference>
<comment type="similarity">
    <text evidence="2">Belongs to the bacterial solute-binding protein SsuA/TauA family.</text>
</comment>
<dbReference type="InterPro" id="IPR015168">
    <property type="entry name" value="SsuA/THI5"/>
</dbReference>
<organism evidence="6">
    <name type="scientific">Sinorhizobium medicae</name>
    <dbReference type="NCBI Taxonomy" id="110321"/>
    <lineage>
        <taxon>Bacteria</taxon>
        <taxon>Pseudomonadati</taxon>
        <taxon>Pseudomonadota</taxon>
        <taxon>Alphaproteobacteria</taxon>
        <taxon>Hyphomicrobiales</taxon>
        <taxon>Rhizobiaceae</taxon>
        <taxon>Sinorhizobium/Ensifer group</taxon>
        <taxon>Sinorhizobium</taxon>
    </lineage>
</organism>
<keyword evidence="3 4" id="KW-0732">Signal</keyword>
<dbReference type="AlphaFoldDB" id="A0A508X3N2"/>
<dbReference type="Gene3D" id="3.40.190.10">
    <property type="entry name" value="Periplasmic binding protein-like II"/>
    <property type="match status" value="2"/>
</dbReference>
<dbReference type="GO" id="GO:0042597">
    <property type="term" value="C:periplasmic space"/>
    <property type="evidence" value="ECO:0007669"/>
    <property type="project" value="UniProtKB-SubCell"/>
</dbReference>
<accession>A0A508X3N2</accession>
<dbReference type="EMBL" id="CABFNB010000104">
    <property type="protein sequence ID" value="VTZ62432.1"/>
    <property type="molecule type" value="Genomic_DNA"/>
</dbReference>
<evidence type="ECO:0000256" key="3">
    <source>
        <dbReference type="ARBA" id="ARBA00022729"/>
    </source>
</evidence>
<gene>
    <name evidence="6" type="ORF">EMEDMD4_380093</name>
</gene>
<name>A0A508X3N2_9HYPH</name>
<evidence type="ECO:0000259" key="5">
    <source>
        <dbReference type="Pfam" id="PF09084"/>
    </source>
</evidence>
<evidence type="ECO:0000256" key="4">
    <source>
        <dbReference type="SAM" id="SignalP"/>
    </source>
</evidence>
<comment type="subcellular location">
    <subcellularLocation>
        <location evidence="1">Periplasm</location>
    </subcellularLocation>
</comment>
<dbReference type="Proteomes" id="UP000507954">
    <property type="component" value="Unassembled WGS sequence"/>
</dbReference>
<dbReference type="PANTHER" id="PTHR30024">
    <property type="entry name" value="ALIPHATIC SULFONATES-BINDING PROTEIN-RELATED"/>
    <property type="match status" value="1"/>
</dbReference>
<evidence type="ECO:0000256" key="1">
    <source>
        <dbReference type="ARBA" id="ARBA00004418"/>
    </source>
</evidence>
<evidence type="ECO:0000256" key="2">
    <source>
        <dbReference type="ARBA" id="ARBA00010742"/>
    </source>
</evidence>
<dbReference type="SUPFAM" id="SSF53850">
    <property type="entry name" value="Periplasmic binding protein-like II"/>
    <property type="match status" value="1"/>
</dbReference>
<dbReference type="Pfam" id="PF09084">
    <property type="entry name" value="NMT1"/>
    <property type="match status" value="1"/>
</dbReference>
<sequence length="344" mass="36437">MKHLIAAILAATLSTGTAWAEDPLPIRIGAASAVDHAPVFIGVEKGIFAAHGLDADVVMYQSGVDMVNGLMNGAQEVNVMGSVPFLSGISRGFPLVLIGHLHGDPNRTDYSDNQSVIASAESGVKKADIAALAGKRIGLPRGTGAEGYLFGLLKSAGLSEKDVQLVNVQPAELVTALTQGDVDAISIWQPWAATALTKIEGTVEVVAGGCAGCYDPGTILTTRMVATEKPEELKRFMAAFAEAQQWVRQNPDEAAEINTRWISGVDAETMALALKNIPLDSRISAHTAAMYQEKTLPFLVGLGRVEKVFDPSDSIDTSFLKAAQESNPKAFSDLEPIPEDIQVK</sequence>